<name>A0ABP8V8Y0_9GAMM</name>
<comment type="caution">
    <text evidence="9">The sequence shown here is derived from an EMBL/GenBank/DDBJ whole genome shotgun (WGS) entry which is preliminary data.</text>
</comment>
<feature type="chain" id="PRO_5045866864" evidence="8">
    <location>
        <begin position="29"/>
        <end position="447"/>
    </location>
</feature>
<dbReference type="Pfam" id="PF03349">
    <property type="entry name" value="Toluene_X"/>
    <property type="match status" value="1"/>
</dbReference>
<dbReference type="Gene3D" id="2.40.160.60">
    <property type="entry name" value="Outer membrane protein transport protein (OMPP1/FadL/TodX)"/>
    <property type="match status" value="1"/>
</dbReference>
<evidence type="ECO:0000313" key="10">
    <source>
        <dbReference type="Proteomes" id="UP001500604"/>
    </source>
</evidence>
<keyword evidence="7" id="KW-0998">Cell outer membrane</keyword>
<dbReference type="EMBL" id="BAABFL010000453">
    <property type="protein sequence ID" value="GAA4651470.1"/>
    <property type="molecule type" value="Genomic_DNA"/>
</dbReference>
<keyword evidence="4" id="KW-0812">Transmembrane</keyword>
<dbReference type="SUPFAM" id="SSF56935">
    <property type="entry name" value="Porins"/>
    <property type="match status" value="1"/>
</dbReference>
<keyword evidence="10" id="KW-1185">Reference proteome</keyword>
<evidence type="ECO:0000256" key="6">
    <source>
        <dbReference type="ARBA" id="ARBA00023136"/>
    </source>
</evidence>
<comment type="subcellular location">
    <subcellularLocation>
        <location evidence="1">Cell outer membrane</location>
        <topology evidence="1">Multi-pass membrane protein</topology>
    </subcellularLocation>
</comment>
<dbReference type="PANTHER" id="PTHR35093">
    <property type="entry name" value="OUTER MEMBRANE PROTEIN NMB0088-RELATED"/>
    <property type="match status" value="1"/>
</dbReference>
<evidence type="ECO:0000256" key="4">
    <source>
        <dbReference type="ARBA" id="ARBA00022692"/>
    </source>
</evidence>
<dbReference type="PROSITE" id="PS51257">
    <property type="entry name" value="PROKAR_LIPOPROTEIN"/>
    <property type="match status" value="1"/>
</dbReference>
<accession>A0ABP8V8Y0</accession>
<organism evidence="9 10">
    <name type="scientific">Kistimonas scapharcae</name>
    <dbReference type="NCBI Taxonomy" id="1036133"/>
    <lineage>
        <taxon>Bacteria</taxon>
        <taxon>Pseudomonadati</taxon>
        <taxon>Pseudomonadota</taxon>
        <taxon>Gammaproteobacteria</taxon>
        <taxon>Oceanospirillales</taxon>
        <taxon>Endozoicomonadaceae</taxon>
        <taxon>Kistimonas</taxon>
    </lineage>
</organism>
<reference evidence="10" key="1">
    <citation type="journal article" date="2019" name="Int. J. Syst. Evol. Microbiol.">
        <title>The Global Catalogue of Microorganisms (GCM) 10K type strain sequencing project: providing services to taxonomists for standard genome sequencing and annotation.</title>
        <authorList>
            <consortium name="The Broad Institute Genomics Platform"/>
            <consortium name="The Broad Institute Genome Sequencing Center for Infectious Disease"/>
            <person name="Wu L."/>
            <person name="Ma J."/>
        </authorList>
    </citation>
    <scope>NUCLEOTIDE SEQUENCE [LARGE SCALE GENOMIC DNA]</scope>
    <source>
        <strain evidence="10">JCM 17805</strain>
    </source>
</reference>
<gene>
    <name evidence="9" type="ORF">GCM10023116_37540</name>
</gene>
<comment type="similarity">
    <text evidence="2">Belongs to the OmpP1/FadL family.</text>
</comment>
<sequence>MNFRPYPGKLSLVSLAVSACIASGVAQGAGFALNELSAGAAGTANAGRAANPEDASILSSNPAGLAHLEGSQWTVGGALVIPKADLKNASGTNTLPAFNNAGNGDGGDFMSAQFVPSAYFSTQLDDKWSAGFGIYVPFAAATDYDDNFAGRYLATKTELTNINLQPTIAYKFSDRLSVGVGVFASHMEGTLNQMKRVPSGNINPFPGYDAKSSMEGDDWSWGWNVGVIWQPTDRTNIGMSYTSKVDFTVEGEMTLVGGDGSGGYGPYHKTNGHIDLTLPEKFEIGVTHQLDDRWTLMAGALWTRWSQFDEIVAIDDEGNMPGIDPGAPASYVPENWKDSWAWSVGASYKYDEQWTLKGGYAYDNSPVRNEWRTARIPDVDREWLTIGAKYQPNQDYVVDMAYGYMLKKDTKVNESAHPPAGSIDGASFSGDYEMSAHVLMISLTRRF</sequence>
<dbReference type="Proteomes" id="UP001500604">
    <property type="component" value="Unassembled WGS sequence"/>
</dbReference>
<evidence type="ECO:0000256" key="7">
    <source>
        <dbReference type="ARBA" id="ARBA00023237"/>
    </source>
</evidence>
<evidence type="ECO:0000313" key="9">
    <source>
        <dbReference type="EMBL" id="GAA4651470.1"/>
    </source>
</evidence>
<evidence type="ECO:0000256" key="2">
    <source>
        <dbReference type="ARBA" id="ARBA00008163"/>
    </source>
</evidence>
<feature type="signal peptide" evidence="8">
    <location>
        <begin position="1"/>
        <end position="28"/>
    </location>
</feature>
<evidence type="ECO:0000256" key="3">
    <source>
        <dbReference type="ARBA" id="ARBA00022452"/>
    </source>
</evidence>
<keyword evidence="6" id="KW-0472">Membrane</keyword>
<keyword evidence="3" id="KW-1134">Transmembrane beta strand</keyword>
<proteinExistence type="inferred from homology"/>
<dbReference type="RefSeq" id="WP_345197845.1">
    <property type="nucleotide sequence ID" value="NZ_BAABFL010000453.1"/>
</dbReference>
<dbReference type="PANTHER" id="PTHR35093:SF8">
    <property type="entry name" value="OUTER MEMBRANE PROTEIN NMB0088-RELATED"/>
    <property type="match status" value="1"/>
</dbReference>
<keyword evidence="5 8" id="KW-0732">Signal</keyword>
<evidence type="ECO:0000256" key="8">
    <source>
        <dbReference type="SAM" id="SignalP"/>
    </source>
</evidence>
<dbReference type="InterPro" id="IPR005017">
    <property type="entry name" value="OMPP1/FadL/TodX"/>
</dbReference>
<protein>
    <submittedName>
        <fullName evidence="9">Outer membrane protein transport protein</fullName>
    </submittedName>
</protein>
<evidence type="ECO:0000256" key="1">
    <source>
        <dbReference type="ARBA" id="ARBA00004571"/>
    </source>
</evidence>
<evidence type="ECO:0000256" key="5">
    <source>
        <dbReference type="ARBA" id="ARBA00022729"/>
    </source>
</evidence>